<evidence type="ECO:0000256" key="1">
    <source>
        <dbReference type="ARBA" id="ARBA00001798"/>
    </source>
</evidence>
<dbReference type="FunFam" id="1.20.120.1750:FF:000007">
    <property type="entry name" value="RBR-type E3 ubiquitin transferase"/>
    <property type="match status" value="1"/>
</dbReference>
<dbReference type="SMART" id="SM00647">
    <property type="entry name" value="IBR"/>
    <property type="match status" value="2"/>
</dbReference>
<evidence type="ECO:0000256" key="9">
    <source>
        <dbReference type="PROSITE-ProRule" id="PRU00175"/>
    </source>
</evidence>
<dbReference type="PROSITE" id="PS51873">
    <property type="entry name" value="TRIAD"/>
    <property type="match status" value="1"/>
</dbReference>
<accession>R4X8D5</accession>
<dbReference type="OrthoDB" id="10009520at2759"/>
<dbReference type="GO" id="GO:0008270">
    <property type="term" value="F:zinc ion binding"/>
    <property type="evidence" value="ECO:0007669"/>
    <property type="project" value="UniProtKB-KW"/>
</dbReference>
<dbReference type="InterPro" id="IPR018957">
    <property type="entry name" value="Znf_C3HC4_RING-type"/>
</dbReference>
<keyword evidence="7" id="KW-0833">Ubl conjugation pathway</keyword>
<organism evidence="13 14">
    <name type="scientific">Taphrina deformans (strain PYCC 5710 / ATCC 11124 / CBS 356.35 / IMI 108563 / JCM 9778 / NBRC 8474)</name>
    <name type="common">Peach leaf curl fungus</name>
    <name type="synonym">Lalaria deformans</name>
    <dbReference type="NCBI Taxonomy" id="1097556"/>
    <lineage>
        <taxon>Eukaryota</taxon>
        <taxon>Fungi</taxon>
        <taxon>Dikarya</taxon>
        <taxon>Ascomycota</taxon>
        <taxon>Taphrinomycotina</taxon>
        <taxon>Taphrinomycetes</taxon>
        <taxon>Taphrinales</taxon>
        <taxon>Taphrinaceae</taxon>
        <taxon>Taphrina</taxon>
    </lineage>
</organism>
<dbReference type="PROSITE" id="PS50089">
    <property type="entry name" value="ZF_RING_2"/>
    <property type="match status" value="1"/>
</dbReference>
<evidence type="ECO:0000313" key="14">
    <source>
        <dbReference type="Proteomes" id="UP000013776"/>
    </source>
</evidence>
<dbReference type="Pfam" id="PF22191">
    <property type="entry name" value="IBR_1"/>
    <property type="match status" value="1"/>
</dbReference>
<dbReference type="EMBL" id="CAHR02000060">
    <property type="protein sequence ID" value="CCG81828.1"/>
    <property type="molecule type" value="Genomic_DNA"/>
</dbReference>
<dbReference type="InterPro" id="IPR001841">
    <property type="entry name" value="Znf_RING"/>
</dbReference>
<keyword evidence="5" id="KW-0677">Repeat</keyword>
<dbReference type="Gene3D" id="1.20.120.1750">
    <property type="match status" value="1"/>
</dbReference>
<evidence type="ECO:0000256" key="8">
    <source>
        <dbReference type="ARBA" id="ARBA00022833"/>
    </source>
</evidence>
<dbReference type="eggNOG" id="KOG1815">
    <property type="taxonomic scope" value="Eukaryota"/>
</dbReference>
<evidence type="ECO:0000256" key="3">
    <source>
        <dbReference type="ARBA" id="ARBA00022679"/>
    </source>
</evidence>
<protein>
    <recommendedName>
        <fullName evidence="2">RBR-type E3 ubiquitin transferase</fullName>
        <ecNumber evidence="2">2.3.2.31</ecNumber>
    </recommendedName>
</protein>
<evidence type="ECO:0000259" key="11">
    <source>
        <dbReference type="PROSITE" id="PS50089"/>
    </source>
</evidence>
<dbReference type="Pfam" id="PF19422">
    <property type="entry name" value="Ariadne"/>
    <property type="match status" value="1"/>
</dbReference>
<evidence type="ECO:0000313" key="13">
    <source>
        <dbReference type="EMBL" id="CCG81828.1"/>
    </source>
</evidence>
<evidence type="ECO:0000256" key="7">
    <source>
        <dbReference type="ARBA" id="ARBA00022786"/>
    </source>
</evidence>
<dbReference type="EC" id="2.3.2.31" evidence="2"/>
<gene>
    <name evidence="13" type="ORF">TAPDE_001693</name>
</gene>
<dbReference type="Pfam" id="PF00097">
    <property type="entry name" value="zf-C3HC4"/>
    <property type="match status" value="1"/>
</dbReference>
<comment type="catalytic activity">
    <reaction evidence="1">
        <text>[E2 ubiquitin-conjugating enzyme]-S-ubiquitinyl-L-cysteine + [acceptor protein]-L-lysine = [E2 ubiquitin-conjugating enzyme]-L-cysteine + [acceptor protein]-N(6)-ubiquitinyl-L-lysine.</text>
        <dbReference type="EC" id="2.3.2.31"/>
    </reaction>
</comment>
<dbReference type="InterPro" id="IPR017907">
    <property type="entry name" value="Znf_RING_CS"/>
</dbReference>
<keyword evidence="4" id="KW-0479">Metal-binding</keyword>
<keyword evidence="8" id="KW-0862">Zinc</keyword>
<feature type="region of interest" description="Disordered" evidence="10">
    <location>
        <begin position="1"/>
        <end position="28"/>
    </location>
</feature>
<evidence type="ECO:0000256" key="6">
    <source>
        <dbReference type="ARBA" id="ARBA00022771"/>
    </source>
</evidence>
<dbReference type="FunFam" id="3.30.40.10:FF:000019">
    <property type="entry name" value="RBR-type E3 ubiquitin transferase"/>
    <property type="match status" value="1"/>
</dbReference>
<keyword evidence="3" id="KW-0808">Transferase</keyword>
<dbReference type="Gene3D" id="3.30.40.10">
    <property type="entry name" value="Zinc/RING finger domain, C3HC4 (zinc finger)"/>
    <property type="match status" value="1"/>
</dbReference>
<evidence type="ECO:0000256" key="4">
    <source>
        <dbReference type="ARBA" id="ARBA00022723"/>
    </source>
</evidence>
<dbReference type="InterPro" id="IPR045840">
    <property type="entry name" value="Ariadne"/>
</dbReference>
<dbReference type="PROSITE" id="PS00518">
    <property type="entry name" value="ZF_RING_1"/>
    <property type="match status" value="1"/>
</dbReference>
<dbReference type="GO" id="GO:0016567">
    <property type="term" value="P:protein ubiquitination"/>
    <property type="evidence" value="ECO:0007669"/>
    <property type="project" value="InterPro"/>
</dbReference>
<dbReference type="VEuPathDB" id="FungiDB:TAPDE_001693"/>
<feature type="domain" description="RING-type" evidence="11">
    <location>
        <begin position="120"/>
        <end position="168"/>
    </location>
</feature>
<evidence type="ECO:0000256" key="10">
    <source>
        <dbReference type="SAM" id="MobiDB-lite"/>
    </source>
</evidence>
<evidence type="ECO:0000256" key="2">
    <source>
        <dbReference type="ARBA" id="ARBA00012251"/>
    </source>
</evidence>
<keyword evidence="14" id="KW-1185">Reference proteome</keyword>
<dbReference type="SMART" id="SM00184">
    <property type="entry name" value="RING"/>
    <property type="match status" value="1"/>
</dbReference>
<dbReference type="InterPro" id="IPR002867">
    <property type="entry name" value="IBR_dom"/>
</dbReference>
<feature type="domain" description="RING-type" evidence="12">
    <location>
        <begin position="116"/>
        <end position="329"/>
    </location>
</feature>
<dbReference type="Pfam" id="PF01485">
    <property type="entry name" value="IBR"/>
    <property type="match status" value="1"/>
</dbReference>
<dbReference type="Pfam" id="PF21235">
    <property type="entry name" value="UBA_ARI1"/>
    <property type="match status" value="1"/>
</dbReference>
<evidence type="ECO:0000256" key="5">
    <source>
        <dbReference type="ARBA" id="ARBA00022737"/>
    </source>
</evidence>
<dbReference type="InterPro" id="IPR031127">
    <property type="entry name" value="E3_UB_ligase_RBR"/>
</dbReference>
<dbReference type="CDD" id="cd20346">
    <property type="entry name" value="BRcat_RBR_ANKIB1"/>
    <property type="match status" value="1"/>
</dbReference>
<dbReference type="InterPro" id="IPR044066">
    <property type="entry name" value="TRIAD_supradom"/>
</dbReference>
<name>R4X8D5_TAPDE</name>
<proteinExistence type="predicted"/>
<evidence type="ECO:0000259" key="12">
    <source>
        <dbReference type="PROSITE" id="PS51873"/>
    </source>
</evidence>
<dbReference type="CDD" id="cd16625">
    <property type="entry name" value="RING-HC_RBR_HEL2-like"/>
    <property type="match status" value="1"/>
</dbReference>
<sequence>MSDDFSDDASYDFDMDESESDADFGIDISEDKDRRKTYEVEAKNITSAEIRSAQEIQAEQVANVLAQSQEQALILLRYYKWNKERLIDRLMDNSETVLNEAGITSNSKHPEIEVTNDYECPICCEDGTLETFALPCGHRYCRDCYGRFMDEKIVEEGEVRNLKCPGDKCKLALGESVVRLLVEDDVYQRYLRLLDRAYVDDHDNVKWCPSPNCENAVECGTSARQLTQIIPSVTCAAGHSFCFGCSLDEHQPCICPIVKTWLKKCEDDSETSNWISANTKECPKCVSTIEKNGGCNHMTCRKCKYEFCWVCMGVWSDHGQSWYNCNRFEEKDSTAARDNQAKSRASLERYLHYYNRYANHEQSARLDRELSTRTETKMAQLQSTSDMSWIEVQFLRNAVDTLSACRRTLKWTYAFAFYLKRNNATELFEDNQKDLEMAVEQLSGLCEQPIVAEHIARMKQQVLDKTVYVASRREVFLTDTAAGLAEGRWSFDITIDGLNNE</sequence>
<dbReference type="SUPFAM" id="SSF57850">
    <property type="entry name" value="RING/U-box"/>
    <property type="match status" value="3"/>
</dbReference>
<dbReference type="PANTHER" id="PTHR11685">
    <property type="entry name" value="RBR FAMILY RING FINGER AND IBR DOMAIN-CONTAINING"/>
    <property type="match status" value="1"/>
</dbReference>
<dbReference type="Proteomes" id="UP000013776">
    <property type="component" value="Unassembled WGS sequence"/>
</dbReference>
<dbReference type="InterPro" id="IPR013083">
    <property type="entry name" value="Znf_RING/FYVE/PHD"/>
</dbReference>
<dbReference type="STRING" id="1097556.R4X8D5"/>
<dbReference type="CDD" id="cd20356">
    <property type="entry name" value="Rcat_RBR_HHARI-like"/>
    <property type="match status" value="1"/>
</dbReference>
<reference evidence="13 14" key="1">
    <citation type="journal article" date="2013" name="MBio">
        <title>Genome sequencing of the plant pathogen Taphrina deformans, the causal agent of peach leaf curl.</title>
        <authorList>
            <person name="Cisse O.H."/>
            <person name="Almeida J.M.G.C.F."/>
            <person name="Fonseca A."/>
            <person name="Kumar A.A."/>
            <person name="Salojaervi J."/>
            <person name="Overmyer K."/>
            <person name="Hauser P.M."/>
            <person name="Pagni M."/>
        </authorList>
    </citation>
    <scope>NUCLEOTIDE SEQUENCE [LARGE SCALE GENOMIC DNA]</scope>
    <source>
        <strain evidence="14">PYCC 5710 / ATCC 11124 / CBS 356.35 / IMI 108563 / JCM 9778 / NBRC 8474</strain>
    </source>
</reference>
<comment type="caution">
    <text evidence="13">The sequence shown here is derived from an EMBL/GenBank/DDBJ whole genome shotgun (WGS) entry which is preliminary data.</text>
</comment>
<dbReference type="InterPro" id="IPR048962">
    <property type="entry name" value="ARIH1-like_UBL"/>
</dbReference>
<dbReference type="GO" id="GO:0061630">
    <property type="term" value="F:ubiquitin protein ligase activity"/>
    <property type="evidence" value="ECO:0007669"/>
    <property type="project" value="UniProtKB-EC"/>
</dbReference>
<dbReference type="AlphaFoldDB" id="R4X8D5"/>
<keyword evidence="6 9" id="KW-0863">Zinc-finger</keyword>